<name>A0A4Z0A3A9_9AGAM</name>
<gene>
    <name evidence="3" type="ORF">EWM64_g3068</name>
</gene>
<protein>
    <submittedName>
        <fullName evidence="3">Uncharacterized protein</fullName>
    </submittedName>
</protein>
<keyword evidence="2" id="KW-0812">Transmembrane</keyword>
<dbReference type="PANTHER" id="PTHR37848">
    <property type="entry name" value="EXPRESSED PROTEIN"/>
    <property type="match status" value="1"/>
</dbReference>
<evidence type="ECO:0000256" key="2">
    <source>
        <dbReference type="SAM" id="Phobius"/>
    </source>
</evidence>
<dbReference type="AlphaFoldDB" id="A0A4Z0A3A9"/>
<dbReference type="PANTHER" id="PTHR37848:SF1">
    <property type="entry name" value="SUN DOMAIN-CONTAINING PROTEIN"/>
    <property type="match status" value="1"/>
</dbReference>
<evidence type="ECO:0000256" key="1">
    <source>
        <dbReference type="SAM" id="MobiDB-lite"/>
    </source>
</evidence>
<reference evidence="3 4" key="1">
    <citation type="submission" date="2019-02" db="EMBL/GenBank/DDBJ databases">
        <title>Genome sequencing of the rare red list fungi Hericium alpestre (H. flagellum).</title>
        <authorList>
            <person name="Buettner E."/>
            <person name="Kellner H."/>
        </authorList>
    </citation>
    <scope>NUCLEOTIDE SEQUENCE [LARGE SCALE GENOMIC DNA]</scope>
    <source>
        <strain evidence="3 4">DSM 108284</strain>
    </source>
</reference>
<dbReference type="EMBL" id="SFCI01000268">
    <property type="protein sequence ID" value="TFY80950.1"/>
    <property type="molecule type" value="Genomic_DNA"/>
</dbReference>
<comment type="caution">
    <text evidence="3">The sequence shown here is derived from an EMBL/GenBank/DDBJ whole genome shotgun (WGS) entry which is preliminary data.</text>
</comment>
<dbReference type="Proteomes" id="UP000298061">
    <property type="component" value="Unassembled WGS sequence"/>
</dbReference>
<sequence>MVVKDIPPVEAPSRLASDPVASSAGPSEYSSPAPPTFEESSGHILIEFDQSGAFIPQGGEEAPPSFTPYEAEYFVAKNKTIITHDPHLNQDGEALYRFLLGQSAQPPVFLLRCKGTHVEHKTRHVTKTDSNGRRRSETEHYTETVTDFEFSIDLGQHLSTDIVQWTVGDDEPVYRGTMVREVGHEEDVRKATRTEKRDGNAWALRRTLQGFPPWISPGSGYVENGRSDVGMPMEQLREVLKSSWTLRQWADDYCNSPKYFKEFIYEKIVYGWNLEALASAVKSCIQSTHYTGDISVKFETELAQVIVRPDNRLARMLSNPWLKFLLIITLIFPFIWLFRRFHSRGGGRWTVGGAAYAMKRWELVRTAINVTAKDVEQYKLSDPRGTYTMTQEGIKRSRAAAAAKKVDRIAMSLPDDVPDYNIASLDGYTDTRQVGQAGAASLV</sequence>
<feature type="region of interest" description="Disordered" evidence="1">
    <location>
        <begin position="1"/>
        <end position="39"/>
    </location>
</feature>
<evidence type="ECO:0000313" key="3">
    <source>
        <dbReference type="EMBL" id="TFY80950.1"/>
    </source>
</evidence>
<evidence type="ECO:0000313" key="4">
    <source>
        <dbReference type="Proteomes" id="UP000298061"/>
    </source>
</evidence>
<proteinExistence type="predicted"/>
<feature type="transmembrane region" description="Helical" evidence="2">
    <location>
        <begin position="321"/>
        <end position="338"/>
    </location>
</feature>
<keyword evidence="2" id="KW-1133">Transmembrane helix</keyword>
<organism evidence="3 4">
    <name type="scientific">Hericium alpestre</name>
    <dbReference type="NCBI Taxonomy" id="135208"/>
    <lineage>
        <taxon>Eukaryota</taxon>
        <taxon>Fungi</taxon>
        <taxon>Dikarya</taxon>
        <taxon>Basidiomycota</taxon>
        <taxon>Agaricomycotina</taxon>
        <taxon>Agaricomycetes</taxon>
        <taxon>Russulales</taxon>
        <taxon>Hericiaceae</taxon>
        <taxon>Hericium</taxon>
    </lineage>
</organism>
<keyword evidence="2" id="KW-0472">Membrane</keyword>
<accession>A0A4Z0A3A9</accession>
<keyword evidence="4" id="KW-1185">Reference proteome</keyword>
<dbReference type="OrthoDB" id="203796at2759"/>